<comment type="similarity">
    <text evidence="3 10">Belongs to the FMO family.</text>
</comment>
<dbReference type="PANTHER" id="PTHR43539">
    <property type="entry name" value="FLAVIN-BINDING MONOOXYGENASE-LIKE PROTEIN (AFU_ORTHOLOGUE AFUA_4G09220)"/>
    <property type="match status" value="1"/>
</dbReference>
<evidence type="ECO:0000256" key="10">
    <source>
        <dbReference type="RuleBase" id="RU361177"/>
    </source>
</evidence>
<dbReference type="GO" id="GO:0004499">
    <property type="term" value="F:N,N-dimethylaniline monooxygenase activity"/>
    <property type="evidence" value="ECO:0007669"/>
    <property type="project" value="InterPro"/>
</dbReference>
<evidence type="ECO:0000313" key="12">
    <source>
        <dbReference type="Proteomes" id="UP000237105"/>
    </source>
</evidence>
<dbReference type="GO" id="GO:0009851">
    <property type="term" value="P:auxin biosynthetic process"/>
    <property type="evidence" value="ECO:0007669"/>
    <property type="project" value="UniProtKB-KW"/>
</dbReference>
<name>A0A2P5DGP8_PARAD</name>
<reference evidence="12" key="1">
    <citation type="submission" date="2016-06" db="EMBL/GenBank/DDBJ databases">
        <title>Parallel loss of symbiosis genes in relatives of nitrogen-fixing non-legume Parasponia.</title>
        <authorList>
            <person name="Van Velzen R."/>
            <person name="Holmer R."/>
            <person name="Bu F."/>
            <person name="Rutten L."/>
            <person name="Van Zeijl A."/>
            <person name="Liu W."/>
            <person name="Santuari L."/>
            <person name="Cao Q."/>
            <person name="Sharma T."/>
            <person name="Shen D."/>
            <person name="Roswanjaya Y."/>
            <person name="Wardhani T."/>
            <person name="Kalhor M.S."/>
            <person name="Jansen J."/>
            <person name="Van den Hoogen J."/>
            <person name="Gungor B."/>
            <person name="Hartog M."/>
            <person name="Hontelez J."/>
            <person name="Verver J."/>
            <person name="Yang W.-C."/>
            <person name="Schijlen E."/>
            <person name="Repin R."/>
            <person name="Schilthuizen M."/>
            <person name="Schranz E."/>
            <person name="Heidstra R."/>
            <person name="Miyata K."/>
            <person name="Fedorova E."/>
            <person name="Kohlen W."/>
            <person name="Bisseling T."/>
            <person name="Smit S."/>
            <person name="Geurts R."/>
        </authorList>
    </citation>
    <scope>NUCLEOTIDE SEQUENCE [LARGE SCALE GENOMIC DNA]</scope>
    <source>
        <strain evidence="12">cv. WU1-14</strain>
    </source>
</reference>
<dbReference type="OrthoDB" id="66881at2759"/>
<dbReference type="Proteomes" id="UP000237105">
    <property type="component" value="Unassembled WGS sequence"/>
</dbReference>
<dbReference type="PRINTS" id="PR00368">
    <property type="entry name" value="FADPNR"/>
</dbReference>
<dbReference type="Gene3D" id="3.50.50.60">
    <property type="entry name" value="FAD/NAD(P)-binding domain"/>
    <property type="match status" value="1"/>
</dbReference>
<dbReference type="InterPro" id="IPR020946">
    <property type="entry name" value="Flavin_mOase-like"/>
</dbReference>
<dbReference type="AlphaFoldDB" id="A0A2P5DGP8"/>
<dbReference type="GO" id="GO:0050660">
    <property type="term" value="F:flavin adenine dinucleotide binding"/>
    <property type="evidence" value="ECO:0007669"/>
    <property type="project" value="InterPro"/>
</dbReference>
<evidence type="ECO:0000256" key="2">
    <source>
        <dbReference type="ARBA" id="ARBA00004814"/>
    </source>
</evidence>
<sequence length="396" mass="43984">MEEATIVVVVGAGPSGLATAACLASKSIPYIILESEDCCASLWKKHSYDRLSLHLAKRFCSLPHKPHKYSTSIFMSKHDFCSYLDSYVKHFNIKPHYFRFVEVAFFDRNEKMWKVEAKNVLSGEREIYVAEFLVVATGENAQAFIPEIPGIGSFGGEMIHSSKYKNGRKYEGKSVLVVGSGNSGMEISHDLSDFGAKPSIVVRSPFHVLSKQMVYIGMLMLIFIKMKYVDSLISLPAEFFYGDLHKYGIRRPKIGPFLLKATSGKTPVIDGGSIKKIRSKKIKVVPPIKTINSNNVEFEDGTQDKFDAIILATGYKSAATIWLKDYEYVFNSEGTPKTEHPNHWKGENGLYCIGMSGRGIAGISSDAILVADDIDKILDASKKATGAMSSLKLKWF</sequence>
<dbReference type="PRINTS" id="PR00469">
    <property type="entry name" value="PNDRDTASEII"/>
</dbReference>
<keyword evidence="7 10" id="KW-0560">Oxidoreductase</keyword>
<evidence type="ECO:0000256" key="6">
    <source>
        <dbReference type="ARBA" id="ARBA00022857"/>
    </source>
</evidence>
<dbReference type="GO" id="GO:0050661">
    <property type="term" value="F:NADP binding"/>
    <property type="evidence" value="ECO:0007669"/>
    <property type="project" value="InterPro"/>
</dbReference>
<keyword evidence="10" id="KW-0503">Monooxygenase</keyword>
<accession>A0A2P5DGP8</accession>
<dbReference type="STRING" id="3476.A0A2P5DGP8"/>
<keyword evidence="8" id="KW-0073">Auxin biosynthesis</keyword>
<dbReference type="EC" id="1.-.-.-" evidence="10"/>
<keyword evidence="12" id="KW-1185">Reference proteome</keyword>
<dbReference type="GO" id="GO:0103075">
    <property type="term" value="F:indole-3-pyruvate monooxygenase activity"/>
    <property type="evidence" value="ECO:0007669"/>
    <property type="project" value="UniProtKB-EC"/>
</dbReference>
<dbReference type="EMBL" id="JXTB01000039">
    <property type="protein sequence ID" value="PON72455.1"/>
    <property type="molecule type" value="Genomic_DNA"/>
</dbReference>
<evidence type="ECO:0000256" key="3">
    <source>
        <dbReference type="ARBA" id="ARBA00009183"/>
    </source>
</evidence>
<dbReference type="InterPro" id="IPR036188">
    <property type="entry name" value="FAD/NAD-bd_sf"/>
</dbReference>
<comment type="catalytic activity">
    <reaction evidence="9">
        <text>indole-3-pyruvate + NADPH + O2 + H(+) = (indol-3-yl)acetate + CO2 + NADP(+) + H2O</text>
        <dbReference type="Rhea" id="RHEA:34331"/>
        <dbReference type="ChEBI" id="CHEBI:15377"/>
        <dbReference type="ChEBI" id="CHEBI:15378"/>
        <dbReference type="ChEBI" id="CHEBI:15379"/>
        <dbReference type="ChEBI" id="CHEBI:16526"/>
        <dbReference type="ChEBI" id="CHEBI:17640"/>
        <dbReference type="ChEBI" id="CHEBI:30854"/>
        <dbReference type="ChEBI" id="CHEBI:57783"/>
        <dbReference type="ChEBI" id="CHEBI:58349"/>
        <dbReference type="EC" id="1.14.13.168"/>
    </reaction>
</comment>
<evidence type="ECO:0000256" key="9">
    <source>
        <dbReference type="ARBA" id="ARBA00047707"/>
    </source>
</evidence>
<comment type="pathway">
    <text evidence="2">Plant hormone metabolism; auxin biosynthesis.</text>
</comment>
<dbReference type="PANTHER" id="PTHR43539:SF77">
    <property type="entry name" value="DISULFIDE OXIDOREDUCTASE_MONOOXYGENASE_OXIDOREDUCTASE"/>
    <property type="match status" value="1"/>
</dbReference>
<keyword evidence="5 10" id="KW-0274">FAD</keyword>
<comment type="cofactor">
    <cofactor evidence="1 10">
        <name>FAD</name>
        <dbReference type="ChEBI" id="CHEBI:57692"/>
    </cofactor>
</comment>
<gene>
    <name evidence="11" type="ORF">PanWU01x14_064900</name>
</gene>
<evidence type="ECO:0000256" key="5">
    <source>
        <dbReference type="ARBA" id="ARBA00022827"/>
    </source>
</evidence>
<comment type="caution">
    <text evidence="11">The sequence shown here is derived from an EMBL/GenBank/DDBJ whole genome shotgun (WGS) entry which is preliminary data.</text>
</comment>
<keyword evidence="4 10" id="KW-0285">Flavoprotein</keyword>
<dbReference type="Pfam" id="PF00743">
    <property type="entry name" value="FMO-like"/>
    <property type="match status" value="1"/>
</dbReference>
<protein>
    <recommendedName>
        <fullName evidence="10">Flavin-containing monooxygenase</fullName>
        <ecNumber evidence="10">1.-.-.-</ecNumber>
    </recommendedName>
</protein>
<keyword evidence="6" id="KW-0521">NADP</keyword>
<evidence type="ECO:0000256" key="7">
    <source>
        <dbReference type="ARBA" id="ARBA00023002"/>
    </source>
</evidence>
<evidence type="ECO:0000256" key="1">
    <source>
        <dbReference type="ARBA" id="ARBA00001974"/>
    </source>
</evidence>
<proteinExistence type="inferred from homology"/>
<evidence type="ECO:0000256" key="4">
    <source>
        <dbReference type="ARBA" id="ARBA00022630"/>
    </source>
</evidence>
<dbReference type="InterPro" id="IPR050982">
    <property type="entry name" value="Auxin_biosynth/cation_transpt"/>
</dbReference>
<evidence type="ECO:0000256" key="8">
    <source>
        <dbReference type="ARBA" id="ARBA00023070"/>
    </source>
</evidence>
<organism evidence="11 12">
    <name type="scientific">Parasponia andersonii</name>
    <name type="common">Sponia andersonii</name>
    <dbReference type="NCBI Taxonomy" id="3476"/>
    <lineage>
        <taxon>Eukaryota</taxon>
        <taxon>Viridiplantae</taxon>
        <taxon>Streptophyta</taxon>
        <taxon>Embryophyta</taxon>
        <taxon>Tracheophyta</taxon>
        <taxon>Spermatophyta</taxon>
        <taxon>Magnoliopsida</taxon>
        <taxon>eudicotyledons</taxon>
        <taxon>Gunneridae</taxon>
        <taxon>Pentapetalae</taxon>
        <taxon>rosids</taxon>
        <taxon>fabids</taxon>
        <taxon>Rosales</taxon>
        <taxon>Cannabaceae</taxon>
        <taxon>Parasponia</taxon>
    </lineage>
</organism>
<evidence type="ECO:0000313" key="11">
    <source>
        <dbReference type="EMBL" id="PON72455.1"/>
    </source>
</evidence>
<dbReference type="SUPFAM" id="SSF51905">
    <property type="entry name" value="FAD/NAD(P)-binding domain"/>
    <property type="match status" value="2"/>
</dbReference>